<dbReference type="EMBL" id="RCMG01000073">
    <property type="protein sequence ID" value="KAG2864758.1"/>
    <property type="molecule type" value="Genomic_DNA"/>
</dbReference>
<name>A0A8T1BJQ0_9STRA</name>
<dbReference type="EMBL" id="RCMI01000574">
    <property type="protein sequence ID" value="KAG2905110.1"/>
    <property type="molecule type" value="Genomic_DNA"/>
</dbReference>
<reference evidence="2" key="1">
    <citation type="submission" date="2018-10" db="EMBL/GenBank/DDBJ databases">
        <title>Effector identification in a new, highly contiguous assembly of the strawberry crown rot pathogen Phytophthora cactorum.</title>
        <authorList>
            <person name="Armitage A.D."/>
            <person name="Nellist C.F."/>
            <person name="Bates H."/>
            <person name="Vickerstaff R.J."/>
            <person name="Harrison R.J."/>
        </authorList>
    </citation>
    <scope>NUCLEOTIDE SEQUENCE</scope>
    <source>
        <strain evidence="1">15-7</strain>
        <strain evidence="2">4032</strain>
        <strain evidence="3">4040</strain>
    </source>
</reference>
<evidence type="ECO:0000313" key="4">
    <source>
        <dbReference type="Proteomes" id="UP000774804"/>
    </source>
</evidence>
<dbReference type="Proteomes" id="UP000774804">
    <property type="component" value="Unassembled WGS sequence"/>
</dbReference>
<proteinExistence type="predicted"/>
<evidence type="ECO:0000313" key="1">
    <source>
        <dbReference type="EMBL" id="KAG2864758.1"/>
    </source>
</evidence>
<dbReference type="AlphaFoldDB" id="A0A8T1BJQ0"/>
<dbReference type="Proteomes" id="UP000736787">
    <property type="component" value="Unassembled WGS sequence"/>
</dbReference>
<accession>A0A8T1BJQ0</accession>
<sequence>MAQGGGVRIGSVLNELGGPALKSADFTEEDIRFMRVFVFADEQFNEVGGEGQRVRLERIFDDYPNTSLKR</sequence>
<protein>
    <submittedName>
        <fullName evidence="2">Uncharacterized protein</fullName>
    </submittedName>
</protein>
<gene>
    <name evidence="1" type="ORF">PC113_g4318</name>
    <name evidence="2" type="ORF">PC115_g14737</name>
    <name evidence="3" type="ORF">PC117_g4405</name>
</gene>
<dbReference type="Proteomes" id="UP000735874">
    <property type="component" value="Unassembled WGS sequence"/>
</dbReference>
<comment type="caution">
    <text evidence="2">The sequence shown here is derived from an EMBL/GenBank/DDBJ whole genome shotgun (WGS) entry which is preliminary data.</text>
</comment>
<evidence type="ECO:0000313" key="3">
    <source>
        <dbReference type="EMBL" id="KAG2950485.1"/>
    </source>
</evidence>
<dbReference type="EMBL" id="RCMK01000069">
    <property type="protein sequence ID" value="KAG2950485.1"/>
    <property type="molecule type" value="Genomic_DNA"/>
</dbReference>
<organism evidence="2 4">
    <name type="scientific">Phytophthora cactorum</name>
    <dbReference type="NCBI Taxonomy" id="29920"/>
    <lineage>
        <taxon>Eukaryota</taxon>
        <taxon>Sar</taxon>
        <taxon>Stramenopiles</taxon>
        <taxon>Oomycota</taxon>
        <taxon>Peronosporomycetes</taxon>
        <taxon>Peronosporales</taxon>
        <taxon>Peronosporaceae</taxon>
        <taxon>Phytophthora</taxon>
    </lineage>
</organism>
<evidence type="ECO:0000313" key="2">
    <source>
        <dbReference type="EMBL" id="KAG2905110.1"/>
    </source>
</evidence>